<organism evidence="1 2">
    <name type="scientific">Paraclostridium sordellii</name>
    <name type="common">Clostridium sordellii</name>
    <dbReference type="NCBI Taxonomy" id="1505"/>
    <lineage>
        <taxon>Bacteria</taxon>
        <taxon>Bacillati</taxon>
        <taxon>Bacillota</taxon>
        <taxon>Clostridia</taxon>
        <taxon>Peptostreptococcales</taxon>
        <taxon>Peptostreptococcaceae</taxon>
        <taxon>Paraclostridium</taxon>
    </lineage>
</organism>
<reference evidence="1 2" key="1">
    <citation type="submission" date="2014-11" db="EMBL/GenBank/DDBJ databases">
        <authorList>
            <person name="Aslett M.A."/>
            <person name="De Silva N."/>
        </authorList>
    </citation>
    <scope>NUCLEOTIDE SEQUENCE [LARGE SCALE GENOMIC DNA]</scope>
    <source>
        <strain evidence="1 2">ATCC9714</strain>
    </source>
</reference>
<sequence length="40" mass="4609">MEDPFRTVGGIIDLFENLVEERNKLTMTINEIRANTLDIS</sequence>
<protein>
    <submittedName>
        <fullName evidence="1">Uncharacterized protein</fullName>
    </submittedName>
</protein>
<evidence type="ECO:0000313" key="2">
    <source>
        <dbReference type="Proteomes" id="UP000032811"/>
    </source>
</evidence>
<evidence type="ECO:0000313" key="1">
    <source>
        <dbReference type="EMBL" id="CEJ73616.1"/>
    </source>
</evidence>
<name>A0ABM9RNJ6_PARSO</name>
<dbReference type="Proteomes" id="UP000032811">
    <property type="component" value="Chromosome 1"/>
</dbReference>
<keyword evidence="2" id="KW-1185">Reference proteome</keyword>
<dbReference type="EMBL" id="LN679998">
    <property type="protein sequence ID" value="CEJ73616.1"/>
    <property type="molecule type" value="Genomic_DNA"/>
</dbReference>
<gene>
    <name evidence="1" type="ORF">ATCC9714_15041</name>
</gene>
<accession>A0ABM9RNJ6</accession>
<proteinExistence type="predicted"/>